<dbReference type="Proteomes" id="UP000006546">
    <property type="component" value="Chromosome"/>
</dbReference>
<reference evidence="3" key="1">
    <citation type="submission" date="2011-04" db="EMBL/GenBank/DDBJ databases">
        <title>The complete genome of Treponema brennaborense DSM 12168.</title>
        <authorList>
            <person name="Lucas S."/>
            <person name="Han J."/>
            <person name="Lapidus A."/>
            <person name="Bruce D."/>
            <person name="Goodwin L."/>
            <person name="Pitluck S."/>
            <person name="Peters L."/>
            <person name="Kyrpides N."/>
            <person name="Mavromatis K."/>
            <person name="Ivanova N."/>
            <person name="Mikhailova N."/>
            <person name="Pagani I."/>
            <person name="Teshima H."/>
            <person name="Detter J.C."/>
            <person name="Tapia R."/>
            <person name="Han C."/>
            <person name="Land M."/>
            <person name="Hauser L."/>
            <person name="Markowitz V."/>
            <person name="Cheng J.-F."/>
            <person name="Hugenholtz P."/>
            <person name="Woyke T."/>
            <person name="Wu D."/>
            <person name="Gronow S."/>
            <person name="Wellnitz S."/>
            <person name="Brambilla E."/>
            <person name="Klenk H.-P."/>
            <person name="Eisen J.A."/>
        </authorList>
    </citation>
    <scope>NUCLEOTIDE SEQUENCE [LARGE SCALE GENOMIC DNA]</scope>
    <source>
        <strain evidence="3">DSM 12168 / CIP 105900 / DD5/3</strain>
    </source>
</reference>
<evidence type="ECO:0008006" key="4">
    <source>
        <dbReference type="Google" id="ProtNLM"/>
    </source>
</evidence>
<dbReference type="STRING" id="906968.Trebr_2335"/>
<feature type="signal peptide" evidence="1">
    <location>
        <begin position="1"/>
        <end position="22"/>
    </location>
</feature>
<organism evidence="2 3">
    <name type="scientific">Treponema brennaborense (strain DSM 12168 / CIP 105900 / DD5/3)</name>
    <dbReference type="NCBI Taxonomy" id="906968"/>
    <lineage>
        <taxon>Bacteria</taxon>
        <taxon>Pseudomonadati</taxon>
        <taxon>Spirochaetota</taxon>
        <taxon>Spirochaetia</taxon>
        <taxon>Spirochaetales</taxon>
        <taxon>Treponemataceae</taxon>
        <taxon>Treponema</taxon>
    </lineage>
</organism>
<proteinExistence type="predicted"/>
<sequence length="156" mass="17582">MKRLYMTVLLCFAAVLPFTAQSADKMTEFLDAKTVTYAQASYFPAVWLDSTNETLPLEQTAQYLADRKILPSVFGDAGARQTPITLEHLAFLCMNAWELKGGMMYSLTRLPHYAFRELQANGILKSDDDPSLHVDGLRAMNIMYACMELAETEIKK</sequence>
<dbReference type="RefSeq" id="WP_013759445.1">
    <property type="nucleotide sequence ID" value="NC_015500.1"/>
</dbReference>
<keyword evidence="1" id="KW-0732">Signal</keyword>
<protein>
    <recommendedName>
        <fullName evidence="4">SLH domain-containing protein</fullName>
    </recommendedName>
</protein>
<evidence type="ECO:0000313" key="3">
    <source>
        <dbReference type="Proteomes" id="UP000006546"/>
    </source>
</evidence>
<dbReference type="EMBL" id="CP002696">
    <property type="protein sequence ID" value="AEE17744.1"/>
    <property type="molecule type" value="Genomic_DNA"/>
</dbReference>
<keyword evidence="3" id="KW-1185">Reference proteome</keyword>
<name>F4LM78_TREBD</name>
<dbReference type="AlphaFoldDB" id="F4LM78"/>
<evidence type="ECO:0000256" key="1">
    <source>
        <dbReference type="SAM" id="SignalP"/>
    </source>
</evidence>
<gene>
    <name evidence="2" type="ordered locus">Trebr_2335</name>
</gene>
<dbReference type="HOGENOM" id="CLU_142314_0_0_12"/>
<dbReference type="eggNOG" id="ENOG502ZRPF">
    <property type="taxonomic scope" value="Bacteria"/>
</dbReference>
<dbReference type="OrthoDB" id="361064at2"/>
<evidence type="ECO:0000313" key="2">
    <source>
        <dbReference type="EMBL" id="AEE17744.1"/>
    </source>
</evidence>
<accession>F4LM78</accession>
<dbReference type="KEGG" id="tbe:Trebr_2335"/>
<feature type="chain" id="PRO_5003316758" description="SLH domain-containing protein" evidence="1">
    <location>
        <begin position="23"/>
        <end position="156"/>
    </location>
</feature>